<evidence type="ECO:0000313" key="1">
    <source>
        <dbReference type="EMBL" id="MDT0342689.1"/>
    </source>
</evidence>
<organism evidence="1 2">
    <name type="scientific">Streptomyces litchfieldiae</name>
    <dbReference type="NCBI Taxonomy" id="3075543"/>
    <lineage>
        <taxon>Bacteria</taxon>
        <taxon>Bacillati</taxon>
        <taxon>Actinomycetota</taxon>
        <taxon>Actinomycetes</taxon>
        <taxon>Kitasatosporales</taxon>
        <taxon>Streptomycetaceae</taxon>
        <taxon>Streptomyces</taxon>
    </lineage>
</organism>
<accession>A0ABU2MNL3</accession>
<dbReference type="Gene3D" id="2.130.10.10">
    <property type="entry name" value="YVTN repeat-like/Quinoprotein amine dehydrogenase"/>
    <property type="match status" value="1"/>
</dbReference>
<dbReference type="EMBL" id="JAVREL010000003">
    <property type="protein sequence ID" value="MDT0342689.1"/>
    <property type="molecule type" value="Genomic_DNA"/>
</dbReference>
<dbReference type="RefSeq" id="WP_311703801.1">
    <property type="nucleotide sequence ID" value="NZ_JAVREL010000003.1"/>
</dbReference>
<dbReference type="Proteomes" id="UP001183246">
    <property type="component" value="Unassembled WGS sequence"/>
</dbReference>
<reference evidence="2" key="1">
    <citation type="submission" date="2023-07" db="EMBL/GenBank/DDBJ databases">
        <title>30 novel species of actinomycetes from the DSMZ collection.</title>
        <authorList>
            <person name="Nouioui I."/>
        </authorList>
    </citation>
    <scope>NUCLEOTIDE SEQUENCE [LARGE SCALE GENOMIC DNA]</scope>
    <source>
        <strain evidence="2">DSM 44938</strain>
    </source>
</reference>
<evidence type="ECO:0000313" key="2">
    <source>
        <dbReference type="Proteomes" id="UP001183246"/>
    </source>
</evidence>
<sequence>MVVRHLCAPGDLDIRRPLPGRPAVAQRVTAVAVSEGVARVAVATAAPWFPGFGELLVFHPGSDRPPARLAAARRIPGAVVRDLLFGPGGTTLTASLGGADDQHVGQVAHWSLGGPAERWRRSVSRPVYAGYGEFGGVRLAVSGDGETVAGCDQSSRSVLAWAADDGHQVADPAGIGGSEAVAVDADGSRLAFRLCRPYERAPDGAIAVLDRYDGSVTTFPTGVTWCAGLVFAPDGRSLAVIGTTDGTALAVILGLDGQETTRRALAHLPGEARQQIVRPVWGPAGPLAAVRAGRTVTVWDLARGRSLLSVPDLGRSTAWALSPDGRALVVAAPAGVRAYDLDPD</sequence>
<gene>
    <name evidence="1" type="ORF">RM590_08630</name>
</gene>
<dbReference type="SUPFAM" id="SSF50969">
    <property type="entry name" value="YVTN repeat-like/Quinoprotein amine dehydrogenase"/>
    <property type="match status" value="1"/>
</dbReference>
<comment type="caution">
    <text evidence="1">The sequence shown here is derived from an EMBL/GenBank/DDBJ whole genome shotgun (WGS) entry which is preliminary data.</text>
</comment>
<dbReference type="InterPro" id="IPR011044">
    <property type="entry name" value="Quino_amine_DH_bsu"/>
</dbReference>
<name>A0ABU2MNL3_9ACTN</name>
<proteinExistence type="predicted"/>
<protein>
    <recommendedName>
        <fullName evidence="3">WD40 repeat domain-containing protein</fullName>
    </recommendedName>
</protein>
<evidence type="ECO:0008006" key="3">
    <source>
        <dbReference type="Google" id="ProtNLM"/>
    </source>
</evidence>
<keyword evidence="2" id="KW-1185">Reference proteome</keyword>
<dbReference type="InterPro" id="IPR015943">
    <property type="entry name" value="WD40/YVTN_repeat-like_dom_sf"/>
</dbReference>